<dbReference type="InterPro" id="IPR019775">
    <property type="entry name" value="WD40_repeat_CS"/>
</dbReference>
<feature type="repeat" description="WD" evidence="5">
    <location>
        <begin position="1014"/>
        <end position="1046"/>
    </location>
</feature>
<dbReference type="eggNOG" id="COG2319">
    <property type="taxonomic scope" value="Bacteria"/>
</dbReference>
<dbReference type="STRING" id="502025.Hoch_1418"/>
<feature type="repeat" description="WD" evidence="5">
    <location>
        <begin position="1476"/>
        <end position="1508"/>
    </location>
</feature>
<dbReference type="SUPFAM" id="SSF50978">
    <property type="entry name" value="WD40 repeat-like"/>
    <property type="match status" value="2"/>
</dbReference>
<protein>
    <submittedName>
        <fullName evidence="9">Serine/threonine protein kinase with WD40 repeats</fullName>
    </submittedName>
</protein>
<evidence type="ECO:0000256" key="4">
    <source>
        <dbReference type="ARBA" id="ARBA00022840"/>
    </source>
</evidence>
<feature type="binding site" evidence="6">
    <location>
        <position position="129"/>
    </location>
    <ligand>
        <name>ATP</name>
        <dbReference type="ChEBI" id="CHEBI:30616"/>
    </ligand>
</feature>
<dbReference type="Gene3D" id="1.10.510.10">
    <property type="entry name" value="Transferase(Phosphotransferase) domain 1"/>
    <property type="match status" value="1"/>
</dbReference>
<dbReference type="PROSITE" id="PS50294">
    <property type="entry name" value="WD_REPEATS_REGION"/>
    <property type="match status" value="14"/>
</dbReference>
<dbReference type="SMART" id="SM00220">
    <property type="entry name" value="S_TKc"/>
    <property type="match status" value="1"/>
</dbReference>
<feature type="repeat" description="WD" evidence="5">
    <location>
        <begin position="1098"/>
        <end position="1139"/>
    </location>
</feature>
<dbReference type="InterPro" id="IPR020472">
    <property type="entry name" value="WD40_PAC1"/>
</dbReference>
<organism evidence="9 10">
    <name type="scientific">Haliangium ochraceum (strain DSM 14365 / JCM 11303 / SMP-2)</name>
    <dbReference type="NCBI Taxonomy" id="502025"/>
    <lineage>
        <taxon>Bacteria</taxon>
        <taxon>Pseudomonadati</taxon>
        <taxon>Myxococcota</taxon>
        <taxon>Polyangia</taxon>
        <taxon>Haliangiales</taxon>
        <taxon>Kofleriaceae</taxon>
        <taxon>Haliangium</taxon>
    </lineage>
</organism>
<dbReference type="PANTHER" id="PTHR22847:SF637">
    <property type="entry name" value="WD REPEAT DOMAIN 5B"/>
    <property type="match status" value="1"/>
</dbReference>
<accession>D0LUT2</accession>
<dbReference type="Gene3D" id="3.30.200.20">
    <property type="entry name" value="Phosphorylase Kinase, domain 1"/>
    <property type="match status" value="1"/>
</dbReference>
<dbReference type="CDD" id="cd00200">
    <property type="entry name" value="WD40"/>
    <property type="match status" value="2"/>
</dbReference>
<dbReference type="InterPro" id="IPR011009">
    <property type="entry name" value="Kinase-like_dom_sf"/>
</dbReference>
<dbReference type="PROSITE" id="PS00108">
    <property type="entry name" value="PROTEIN_KINASE_ST"/>
    <property type="match status" value="1"/>
</dbReference>
<dbReference type="InterPro" id="IPR017441">
    <property type="entry name" value="Protein_kinase_ATP_BS"/>
</dbReference>
<keyword evidence="1 5" id="KW-0853">WD repeat</keyword>
<feature type="region of interest" description="Disordered" evidence="7">
    <location>
        <begin position="1"/>
        <end position="33"/>
    </location>
</feature>
<keyword evidence="10" id="KW-1185">Reference proteome</keyword>
<evidence type="ECO:0000256" key="3">
    <source>
        <dbReference type="ARBA" id="ARBA00022741"/>
    </source>
</evidence>
<dbReference type="InterPro" id="IPR036322">
    <property type="entry name" value="WD40_repeat_dom_sf"/>
</dbReference>
<dbReference type="PROSITE" id="PS50082">
    <property type="entry name" value="WD_REPEATS_2"/>
    <property type="match status" value="14"/>
</dbReference>
<dbReference type="InterPro" id="IPR015943">
    <property type="entry name" value="WD40/YVTN_repeat-like_dom_sf"/>
</dbReference>
<dbReference type="CDD" id="cd14014">
    <property type="entry name" value="STKc_PknB_like"/>
    <property type="match status" value="1"/>
</dbReference>
<dbReference type="KEGG" id="hoh:Hoch_1418"/>
<evidence type="ECO:0000313" key="10">
    <source>
        <dbReference type="Proteomes" id="UP000001880"/>
    </source>
</evidence>
<dbReference type="PROSITE" id="PS00107">
    <property type="entry name" value="PROTEIN_KINASE_ATP"/>
    <property type="match status" value="1"/>
</dbReference>
<proteinExistence type="predicted"/>
<feature type="compositionally biased region" description="Low complexity" evidence="7">
    <location>
        <begin position="266"/>
        <end position="278"/>
    </location>
</feature>
<dbReference type="OrthoDB" id="9765809at2"/>
<dbReference type="SUPFAM" id="SSF52540">
    <property type="entry name" value="P-loop containing nucleoside triphosphate hydrolases"/>
    <property type="match status" value="1"/>
</dbReference>
<evidence type="ECO:0000256" key="2">
    <source>
        <dbReference type="ARBA" id="ARBA00022737"/>
    </source>
</evidence>
<dbReference type="EMBL" id="CP001804">
    <property type="protein sequence ID" value="ACY13972.1"/>
    <property type="molecule type" value="Genomic_DNA"/>
</dbReference>
<dbReference type="RefSeq" id="WP_012826581.1">
    <property type="nucleotide sequence ID" value="NC_013440.1"/>
</dbReference>
<evidence type="ECO:0000256" key="6">
    <source>
        <dbReference type="PROSITE-ProRule" id="PRU10141"/>
    </source>
</evidence>
<feature type="domain" description="Protein kinase" evidence="8">
    <location>
        <begin position="100"/>
        <end position="396"/>
    </location>
</feature>
<dbReference type="Pfam" id="PF00069">
    <property type="entry name" value="Pkinase"/>
    <property type="match status" value="1"/>
</dbReference>
<dbReference type="Gene3D" id="3.40.50.300">
    <property type="entry name" value="P-loop containing nucleotide triphosphate hydrolases"/>
    <property type="match status" value="1"/>
</dbReference>
<keyword evidence="2" id="KW-0677">Repeat</keyword>
<feature type="repeat" description="WD" evidence="5">
    <location>
        <begin position="1224"/>
        <end position="1258"/>
    </location>
</feature>
<dbReference type="InterPro" id="IPR001680">
    <property type="entry name" value="WD40_rpt"/>
</dbReference>
<evidence type="ECO:0000313" key="9">
    <source>
        <dbReference type="EMBL" id="ACY13972.1"/>
    </source>
</evidence>
<feature type="repeat" description="WD" evidence="5">
    <location>
        <begin position="1182"/>
        <end position="1223"/>
    </location>
</feature>
<dbReference type="Pfam" id="PF00400">
    <property type="entry name" value="WD40"/>
    <property type="match status" value="14"/>
</dbReference>
<feature type="region of interest" description="Disordered" evidence="7">
    <location>
        <begin position="265"/>
        <end position="294"/>
    </location>
</feature>
<feature type="repeat" description="WD" evidence="5">
    <location>
        <begin position="1350"/>
        <end position="1382"/>
    </location>
</feature>
<dbReference type="Gene3D" id="2.130.10.10">
    <property type="entry name" value="YVTN repeat-like/Quinoprotein amine dehydrogenase"/>
    <property type="match status" value="5"/>
</dbReference>
<keyword evidence="9" id="KW-0723">Serine/threonine-protein kinase</keyword>
<dbReference type="InterPro" id="IPR000719">
    <property type="entry name" value="Prot_kinase_dom"/>
</dbReference>
<evidence type="ECO:0000259" key="8">
    <source>
        <dbReference type="PROSITE" id="PS50011"/>
    </source>
</evidence>
<dbReference type="GO" id="GO:0005524">
    <property type="term" value="F:ATP binding"/>
    <property type="evidence" value="ECO:0007669"/>
    <property type="project" value="UniProtKB-UniRule"/>
</dbReference>
<evidence type="ECO:0000256" key="7">
    <source>
        <dbReference type="SAM" id="MobiDB-lite"/>
    </source>
</evidence>
<sequence length="1607" mass="174263">MSEREQHHERTVGDPTSARSAPEQSIGDELTLPVRTRVDAHAALALDPDASIAHGSDAAAETARDDAAVAAIAAPPPQPRAPRDEEARARMAAGARIGQYEIIRSLGRGGMGEVFLARDLRLGRRVAIKRLSARDASQATRFLQEARTTAQCTHENIVVIYEVGEHAGEPYMVLEYIEGQTLRQWLRERTANAGGPIPVPPRRVLELMLPVVRALACAHERGIIHRDLKPENVMLTRAGTVKVLDFGLAKLLAIPEIEFEIEAESGDSARGDSASADSRPPHEPLRTRSSGLVGTLPYMSPEQMNADDIDHRSDIWTVGIMLLELLGGRHPLPRRAPAALWRVAAVDKPMPSALGFLPGRTAELDTFAGIIDRCLIKLPEHRTPSARVLLSELEALTPGRQSASLGADGNPFAGLAAFQEQDADRFFGRDRDIDQVVGDLRSRPLVAVAGPSGAGKSSLVRAGVIPALKRSGEGWDAHVLRPGREPLAALAALLGADAHSDARGDAGEVSDASVERASNPPPGPLIERMQAEPGYLGTQLRARAHSKLRRCVLFVDQLEELYTLGAPADERTAFLTSLAAAADDATSPLRVLVAMRSDFLDRLTEDRRLGSEITRGLLLLPPMDRAGMRRALLGPLEAADYHFESQGLLERMVDELAQTPGALPLLQFTAARLWELRDSERRLLTEASYEQLGGVGGALASHADAVLAGLSSARQAVVRTIFERLVTHERTRALVSVAELRALHEDSDMVDDIVQHLAAMRLVIVARGEQADERTVELVHESLIARWPTLAHWLDENQEDAAFLDRLRGAARDWERSGHASGLLWTGAAALEAQLWQQRYAGPLTPAEQRFLDAVRAASRRTRSTRRRLAAALLALTTLVAVAMSWQAWQQSAARAAAVALAGQEHAARQEAAQEAARARDATRMSALRTLPDDPTTQLALLREMENAALLSLGVTQEAKRLLQTEIAREVFLGHEAPVISVRFSPDGERIASSSADKTIRVWNTDGTGEPIVLRGHSDAVVSVAFSPDGTRIVSSSRDRTIRVWNADGTGSPVLLRGHSDLVHEVSFTSNGTYIVSASWDKTIRVWHSDGTGQPLVLRGHEEMVYGASANGDSTRIVSSSGDKTVRVWNMDSPSDPLVLRGHEGIIYAASFSPDGTRIASVSADKTVRVWNTDGTGTPLVLRGHDDEIYAVRFSPDGTRIASASWDKTIRIWNADGTGEARVLRGHAAALYGVDFSPDGSFLISASEDTTLRLWPLNRSGAPLILRGHDANILKVRLSADGSRVASASSDGTVRIWNTDGTDSPVVLRGHQGPVTDAAFSPDGTRIVSASFDKTIRIWSADGTGPPVILHGHDDRVLAASFSPDGTRIVSASWDATVRLWNADGTGSPQIFRGHENAIWAARFSPDGTRIVSASWDATVRLWNADGTGSARVLGSHDDSCWSASFSPDGQRVVSTSYDRTVRVWHVGEVDAPLVLRGHEDWVSGAAFSPDGRRIVSSSKDGTIRIWQADGSSPPVILRGHEQWVTDVHFHPRGHQLVSASYDATVRVWSDLAPVALDDPRLWTRTSYCMPVARRIELLGVSEDMARGNRARCLERVSELRRAASPL</sequence>
<feature type="repeat" description="WD" evidence="5">
    <location>
        <begin position="1266"/>
        <end position="1298"/>
    </location>
</feature>
<dbReference type="PROSITE" id="PS00678">
    <property type="entry name" value="WD_REPEATS_1"/>
    <property type="match status" value="1"/>
</dbReference>
<feature type="region of interest" description="Disordered" evidence="7">
    <location>
        <begin position="502"/>
        <end position="525"/>
    </location>
</feature>
<keyword evidence="4 6" id="KW-0067">ATP-binding</keyword>
<dbReference type="eggNOG" id="COG1672">
    <property type="taxonomic scope" value="Bacteria"/>
</dbReference>
<feature type="repeat" description="WD" evidence="5">
    <location>
        <begin position="1056"/>
        <end position="1087"/>
    </location>
</feature>
<evidence type="ECO:0000256" key="5">
    <source>
        <dbReference type="PROSITE-ProRule" id="PRU00221"/>
    </source>
</evidence>
<dbReference type="SMART" id="SM00320">
    <property type="entry name" value="WD40"/>
    <property type="match status" value="14"/>
</dbReference>
<dbReference type="InterPro" id="IPR008271">
    <property type="entry name" value="Ser/Thr_kinase_AS"/>
</dbReference>
<keyword evidence="3 6" id="KW-0547">Nucleotide-binding</keyword>
<dbReference type="HOGENOM" id="CLU_002352_1_0_7"/>
<dbReference type="SUPFAM" id="SSF56112">
    <property type="entry name" value="Protein kinase-like (PK-like)"/>
    <property type="match status" value="1"/>
</dbReference>
<dbReference type="InterPro" id="IPR027417">
    <property type="entry name" value="P-loop_NTPase"/>
</dbReference>
<feature type="repeat" description="WD" evidence="5">
    <location>
        <begin position="1434"/>
        <end position="1467"/>
    </location>
</feature>
<reference evidence="9 10" key="1">
    <citation type="journal article" date="2010" name="Stand. Genomic Sci.">
        <title>Complete genome sequence of Haliangium ochraceum type strain (SMP-2).</title>
        <authorList>
            <consortium name="US DOE Joint Genome Institute (JGI-PGF)"/>
            <person name="Ivanova N."/>
            <person name="Daum C."/>
            <person name="Lang E."/>
            <person name="Abt B."/>
            <person name="Kopitz M."/>
            <person name="Saunders E."/>
            <person name="Lapidus A."/>
            <person name="Lucas S."/>
            <person name="Glavina Del Rio T."/>
            <person name="Nolan M."/>
            <person name="Tice H."/>
            <person name="Copeland A."/>
            <person name="Cheng J.F."/>
            <person name="Chen F."/>
            <person name="Bruce D."/>
            <person name="Goodwin L."/>
            <person name="Pitluck S."/>
            <person name="Mavromatis K."/>
            <person name="Pati A."/>
            <person name="Mikhailova N."/>
            <person name="Chen A."/>
            <person name="Palaniappan K."/>
            <person name="Land M."/>
            <person name="Hauser L."/>
            <person name="Chang Y.J."/>
            <person name="Jeffries C.D."/>
            <person name="Detter J.C."/>
            <person name="Brettin T."/>
            <person name="Rohde M."/>
            <person name="Goker M."/>
            <person name="Bristow J."/>
            <person name="Markowitz V."/>
            <person name="Eisen J.A."/>
            <person name="Hugenholtz P."/>
            <person name="Kyrpides N.C."/>
            <person name="Klenk H.P."/>
        </authorList>
    </citation>
    <scope>NUCLEOTIDE SEQUENCE [LARGE SCALE GENOMIC DNA]</scope>
    <source>
        <strain evidence="10">DSM 14365 / CIP 107738 / JCM 11303 / AJ 13395 / SMP-2</strain>
    </source>
</reference>
<dbReference type="PROSITE" id="PS50011">
    <property type="entry name" value="PROTEIN_KINASE_DOM"/>
    <property type="match status" value="1"/>
</dbReference>
<name>D0LUT2_HALO1</name>
<dbReference type="PRINTS" id="PR00320">
    <property type="entry name" value="GPROTEINBRPT"/>
</dbReference>
<dbReference type="eggNOG" id="COG0515">
    <property type="taxonomic scope" value="Bacteria"/>
</dbReference>
<dbReference type="Proteomes" id="UP000001880">
    <property type="component" value="Chromosome"/>
</dbReference>
<feature type="repeat" description="WD" evidence="5">
    <location>
        <begin position="1518"/>
        <end position="1550"/>
    </location>
</feature>
<dbReference type="Pfam" id="PF20703">
    <property type="entry name" value="nSTAND1"/>
    <property type="match status" value="1"/>
</dbReference>
<dbReference type="GO" id="GO:0004674">
    <property type="term" value="F:protein serine/threonine kinase activity"/>
    <property type="evidence" value="ECO:0007669"/>
    <property type="project" value="UniProtKB-KW"/>
</dbReference>
<dbReference type="PANTHER" id="PTHR22847">
    <property type="entry name" value="WD40 REPEAT PROTEIN"/>
    <property type="match status" value="1"/>
</dbReference>
<feature type="repeat" description="WD" evidence="5">
    <location>
        <begin position="972"/>
        <end position="1004"/>
    </location>
</feature>
<feature type="compositionally biased region" description="Basic and acidic residues" evidence="7">
    <location>
        <begin position="1"/>
        <end position="12"/>
    </location>
</feature>
<gene>
    <name evidence="9" type="ordered locus">Hoch_1418</name>
</gene>
<feature type="repeat" description="WD" evidence="5">
    <location>
        <begin position="1140"/>
        <end position="1172"/>
    </location>
</feature>
<dbReference type="InterPro" id="IPR049052">
    <property type="entry name" value="nSTAND1"/>
</dbReference>
<keyword evidence="9" id="KW-0808">Transferase</keyword>
<feature type="repeat" description="WD" evidence="5">
    <location>
        <begin position="1308"/>
        <end position="1340"/>
    </location>
</feature>
<feature type="repeat" description="WD" evidence="5">
    <location>
        <begin position="1392"/>
        <end position="1424"/>
    </location>
</feature>
<keyword evidence="9" id="KW-0418">Kinase</keyword>
<evidence type="ECO:0000256" key="1">
    <source>
        <dbReference type="ARBA" id="ARBA00022574"/>
    </source>
</evidence>